<name>A0AAE1FJW2_PETCI</name>
<organism evidence="2 3">
    <name type="scientific">Petrolisthes cinctipes</name>
    <name type="common">Flat porcelain crab</name>
    <dbReference type="NCBI Taxonomy" id="88211"/>
    <lineage>
        <taxon>Eukaryota</taxon>
        <taxon>Metazoa</taxon>
        <taxon>Ecdysozoa</taxon>
        <taxon>Arthropoda</taxon>
        <taxon>Crustacea</taxon>
        <taxon>Multicrustacea</taxon>
        <taxon>Malacostraca</taxon>
        <taxon>Eumalacostraca</taxon>
        <taxon>Eucarida</taxon>
        <taxon>Decapoda</taxon>
        <taxon>Pleocyemata</taxon>
        <taxon>Anomura</taxon>
        <taxon>Galatheoidea</taxon>
        <taxon>Porcellanidae</taxon>
        <taxon>Petrolisthes</taxon>
    </lineage>
</organism>
<proteinExistence type="predicted"/>
<feature type="region of interest" description="Disordered" evidence="1">
    <location>
        <begin position="73"/>
        <end position="92"/>
    </location>
</feature>
<sequence>MPSDTGSGLALNGKWVITCRWNTLVFEAYGSGRGGPQMVCSEGEVTGSVSEHCMFELLPTPTLPGVTTSLEETRVTMETPSRPPPPIHLLTHHNNTYNILMPPG</sequence>
<dbReference type="AlphaFoldDB" id="A0AAE1FJW2"/>
<accession>A0AAE1FJW2</accession>
<gene>
    <name evidence="2" type="ORF">Pcinc_019599</name>
</gene>
<dbReference type="EMBL" id="JAWQEG010001953">
    <property type="protein sequence ID" value="KAK3875550.1"/>
    <property type="molecule type" value="Genomic_DNA"/>
</dbReference>
<comment type="caution">
    <text evidence="2">The sequence shown here is derived from an EMBL/GenBank/DDBJ whole genome shotgun (WGS) entry which is preliminary data.</text>
</comment>
<protein>
    <submittedName>
        <fullName evidence="2">Uncharacterized protein</fullName>
    </submittedName>
</protein>
<evidence type="ECO:0000256" key="1">
    <source>
        <dbReference type="SAM" id="MobiDB-lite"/>
    </source>
</evidence>
<evidence type="ECO:0000313" key="2">
    <source>
        <dbReference type="EMBL" id="KAK3875550.1"/>
    </source>
</evidence>
<reference evidence="2" key="1">
    <citation type="submission" date="2023-10" db="EMBL/GenBank/DDBJ databases">
        <title>Genome assemblies of two species of porcelain crab, Petrolisthes cinctipes and Petrolisthes manimaculis (Anomura: Porcellanidae).</title>
        <authorList>
            <person name="Angst P."/>
        </authorList>
    </citation>
    <scope>NUCLEOTIDE SEQUENCE</scope>
    <source>
        <strain evidence="2">PB745_01</strain>
        <tissue evidence="2">Gill</tissue>
    </source>
</reference>
<dbReference type="Proteomes" id="UP001286313">
    <property type="component" value="Unassembled WGS sequence"/>
</dbReference>
<evidence type="ECO:0000313" key="3">
    <source>
        <dbReference type="Proteomes" id="UP001286313"/>
    </source>
</evidence>
<keyword evidence="3" id="KW-1185">Reference proteome</keyword>